<feature type="transmembrane region" description="Helical" evidence="1">
    <location>
        <begin position="280"/>
        <end position="301"/>
    </location>
</feature>
<protein>
    <recommendedName>
        <fullName evidence="2">ComEC/Rec2-related protein domain-containing protein</fullName>
    </recommendedName>
</protein>
<sequence>MDNLENKYYKTPNLLHLFSVGFLYSIFSYLIFIISIQATSHIIQNTGIFENIFNISKGVKNKAFFISSQMEEKNLALNFLGNIRMLSFTEANQFQSSGLLHLLAISGGQVVPIASGISQFISYIFYYILRSSSSPLTLMNLIYNFKTILSLILSLLICHMFGCSGALIRVSSLTYLSKIKSLQSVYLNLFPYFPNIPVASFNRIFILILISLFFGNILINYSFLLSAIGASCAEISLRISYYFIKKSKIFIVLSCTSLTSIFTGLILYPFSSINLFQSCMANLIALPIVCFLITPFSLLLLFLPQNFIYFENIISMLDFSLSLLKKISFVFSEPYFSKNPFEKNNPLFKKEGLFYLNSVLFILWITIDLYKERKIYYARKYFFKL</sequence>
<proteinExistence type="predicted"/>
<feature type="transmembrane region" description="Helical" evidence="1">
    <location>
        <begin position="14"/>
        <end position="34"/>
    </location>
</feature>
<feature type="transmembrane region" description="Helical" evidence="1">
    <location>
        <begin position="148"/>
        <end position="168"/>
    </location>
</feature>
<keyword evidence="1" id="KW-0812">Transmembrane</keyword>
<dbReference type="Pfam" id="PF03772">
    <property type="entry name" value="Competence"/>
    <property type="match status" value="1"/>
</dbReference>
<organism evidence="3 4">
    <name type="scientific">Fluviispira multicolorata</name>
    <dbReference type="NCBI Taxonomy" id="2654512"/>
    <lineage>
        <taxon>Bacteria</taxon>
        <taxon>Pseudomonadati</taxon>
        <taxon>Bdellovibrionota</taxon>
        <taxon>Oligoflexia</taxon>
        <taxon>Silvanigrellales</taxon>
        <taxon>Silvanigrellaceae</taxon>
        <taxon>Fluviispira</taxon>
    </lineage>
</organism>
<accession>A0A833JD75</accession>
<evidence type="ECO:0000313" key="4">
    <source>
        <dbReference type="Proteomes" id="UP000442694"/>
    </source>
</evidence>
<dbReference type="Proteomes" id="UP000442694">
    <property type="component" value="Unassembled WGS sequence"/>
</dbReference>
<keyword evidence="4" id="KW-1185">Reference proteome</keyword>
<feature type="transmembrane region" description="Helical" evidence="1">
    <location>
        <begin position="102"/>
        <end position="128"/>
    </location>
</feature>
<evidence type="ECO:0000259" key="2">
    <source>
        <dbReference type="Pfam" id="PF03772"/>
    </source>
</evidence>
<evidence type="ECO:0000256" key="1">
    <source>
        <dbReference type="SAM" id="Phobius"/>
    </source>
</evidence>
<comment type="caution">
    <text evidence="3">The sequence shown here is derived from an EMBL/GenBank/DDBJ whole genome shotgun (WGS) entry which is preliminary data.</text>
</comment>
<reference evidence="3 4" key="1">
    <citation type="submission" date="2019-10" db="EMBL/GenBank/DDBJ databases">
        <title>New genus of Silvanigrellaceae.</title>
        <authorList>
            <person name="Pitt A."/>
            <person name="Hahn M.W."/>
        </authorList>
    </citation>
    <scope>NUCLEOTIDE SEQUENCE [LARGE SCALE GENOMIC DNA]</scope>
    <source>
        <strain evidence="3 4">33A1-SZDP</strain>
    </source>
</reference>
<dbReference type="AlphaFoldDB" id="A0A833JD75"/>
<feature type="domain" description="ComEC/Rec2-related protein" evidence="2">
    <location>
        <begin position="80"/>
        <end position="333"/>
    </location>
</feature>
<feature type="transmembrane region" description="Helical" evidence="1">
    <location>
        <begin position="249"/>
        <end position="268"/>
    </location>
</feature>
<keyword evidence="1" id="KW-1133">Transmembrane helix</keyword>
<evidence type="ECO:0000313" key="3">
    <source>
        <dbReference type="EMBL" id="KAB8030765.1"/>
    </source>
</evidence>
<gene>
    <name evidence="3" type="ORF">GCL57_07270</name>
</gene>
<feature type="transmembrane region" description="Helical" evidence="1">
    <location>
        <begin position="352"/>
        <end position="370"/>
    </location>
</feature>
<dbReference type="InterPro" id="IPR004477">
    <property type="entry name" value="ComEC_N"/>
</dbReference>
<dbReference type="EMBL" id="WFLN01000006">
    <property type="protein sequence ID" value="KAB8030765.1"/>
    <property type="molecule type" value="Genomic_DNA"/>
</dbReference>
<keyword evidence="1" id="KW-0472">Membrane</keyword>
<name>A0A833JD75_9BACT</name>
<dbReference type="RefSeq" id="WP_152212692.1">
    <property type="nucleotide sequence ID" value="NZ_WFLN01000006.1"/>
</dbReference>